<dbReference type="GO" id="GO:0005886">
    <property type="term" value="C:plasma membrane"/>
    <property type="evidence" value="ECO:0007669"/>
    <property type="project" value="UniProtKB-SubCell"/>
</dbReference>
<dbReference type="InterPro" id="IPR052017">
    <property type="entry name" value="TSUP"/>
</dbReference>
<dbReference type="Pfam" id="PF01925">
    <property type="entry name" value="TauE"/>
    <property type="match status" value="1"/>
</dbReference>
<keyword evidence="3" id="KW-0813">Transport</keyword>
<dbReference type="PANTHER" id="PTHR30269">
    <property type="entry name" value="TRANSMEMBRANE PROTEIN YFCA"/>
    <property type="match status" value="1"/>
</dbReference>
<gene>
    <name evidence="9" type="ORF">NCTC10295_02115</name>
</gene>
<evidence type="ECO:0000256" key="7">
    <source>
        <dbReference type="ARBA" id="ARBA00023136"/>
    </source>
</evidence>
<proteinExistence type="inferred from homology"/>
<evidence type="ECO:0000256" key="8">
    <source>
        <dbReference type="RuleBase" id="RU363041"/>
    </source>
</evidence>
<dbReference type="RefSeq" id="WP_066081132.1">
    <property type="nucleotide sequence ID" value="NZ_CP181246.1"/>
</dbReference>
<evidence type="ECO:0000313" key="9">
    <source>
        <dbReference type="EMBL" id="STZ77298.1"/>
    </source>
</evidence>
<organism evidence="9 10">
    <name type="scientific">Bergeriella denitrificans</name>
    <name type="common">Neisseria denitrificans</name>
    <dbReference type="NCBI Taxonomy" id="494"/>
    <lineage>
        <taxon>Bacteria</taxon>
        <taxon>Pseudomonadati</taxon>
        <taxon>Pseudomonadota</taxon>
        <taxon>Betaproteobacteria</taxon>
        <taxon>Neisseriales</taxon>
        <taxon>Neisseriaceae</taxon>
        <taxon>Bergeriella</taxon>
    </lineage>
</organism>
<dbReference type="Proteomes" id="UP000254651">
    <property type="component" value="Unassembled WGS sequence"/>
</dbReference>
<feature type="transmembrane region" description="Helical" evidence="8">
    <location>
        <begin position="188"/>
        <end position="208"/>
    </location>
</feature>
<protein>
    <recommendedName>
        <fullName evidence="8">Probable membrane transporter protein</fullName>
    </recommendedName>
</protein>
<evidence type="ECO:0000256" key="1">
    <source>
        <dbReference type="ARBA" id="ARBA00004651"/>
    </source>
</evidence>
<feature type="transmembrane region" description="Helical" evidence="8">
    <location>
        <begin position="220"/>
        <end position="238"/>
    </location>
</feature>
<evidence type="ECO:0000256" key="3">
    <source>
        <dbReference type="ARBA" id="ARBA00022448"/>
    </source>
</evidence>
<keyword evidence="5 8" id="KW-0812">Transmembrane</keyword>
<dbReference type="AlphaFoldDB" id="A0A378UIW1"/>
<keyword evidence="4 8" id="KW-1003">Cell membrane</keyword>
<feature type="transmembrane region" description="Helical" evidence="8">
    <location>
        <begin position="73"/>
        <end position="91"/>
    </location>
</feature>
<feature type="transmembrane region" description="Helical" evidence="8">
    <location>
        <begin position="123"/>
        <end position="146"/>
    </location>
</feature>
<evidence type="ECO:0000256" key="5">
    <source>
        <dbReference type="ARBA" id="ARBA00022692"/>
    </source>
</evidence>
<dbReference type="InterPro" id="IPR002781">
    <property type="entry name" value="TM_pro_TauE-like"/>
</dbReference>
<keyword evidence="10" id="KW-1185">Reference proteome</keyword>
<feature type="transmembrane region" description="Helical" evidence="8">
    <location>
        <begin position="158"/>
        <end position="182"/>
    </location>
</feature>
<evidence type="ECO:0000256" key="4">
    <source>
        <dbReference type="ARBA" id="ARBA00022475"/>
    </source>
</evidence>
<evidence type="ECO:0000256" key="6">
    <source>
        <dbReference type="ARBA" id="ARBA00022989"/>
    </source>
</evidence>
<reference evidence="9 10" key="1">
    <citation type="submission" date="2018-06" db="EMBL/GenBank/DDBJ databases">
        <authorList>
            <consortium name="Pathogen Informatics"/>
            <person name="Doyle S."/>
        </authorList>
    </citation>
    <scope>NUCLEOTIDE SEQUENCE [LARGE SCALE GENOMIC DNA]</scope>
    <source>
        <strain evidence="9 10">NCTC10295</strain>
    </source>
</reference>
<feature type="transmembrane region" description="Helical" evidence="8">
    <location>
        <begin position="12"/>
        <end position="37"/>
    </location>
</feature>
<keyword evidence="6 8" id="KW-1133">Transmembrane helix</keyword>
<dbReference type="EMBL" id="UGQS01000002">
    <property type="protein sequence ID" value="STZ77298.1"/>
    <property type="molecule type" value="Genomic_DNA"/>
</dbReference>
<comment type="subcellular location">
    <subcellularLocation>
        <location evidence="1 8">Cell membrane</location>
        <topology evidence="1 8">Multi-pass membrane protein</topology>
    </subcellularLocation>
</comment>
<feature type="transmembrane region" description="Helical" evidence="8">
    <location>
        <begin position="98"/>
        <end position="117"/>
    </location>
</feature>
<evidence type="ECO:0000256" key="2">
    <source>
        <dbReference type="ARBA" id="ARBA00009142"/>
    </source>
</evidence>
<comment type="similarity">
    <text evidence="2 8">Belongs to the 4-toluene sulfonate uptake permease (TSUP) (TC 2.A.102) family.</text>
</comment>
<sequence length="245" mass="26728">MPDDFLLAVINFATSTLTAITGAGGGMILIAVMPFFIAPQAMIPLHGATQLSSNASRAWFGRKSIDFGDFRPFLIGSLAGAAAFGVLVNFLRLDSVPLFIGVYILLSLWSARFNHFIRNFENFYVIGFMQTGLSVFVGAPGPLALAMLHRRHADTDTVVSTAALMMAVSHVLKMPVYVWLGFRFSEYLPLMLMMIAAAALGSYAGTRLRHLIPAAVLKKILHWLLTLLAVQLIAATAWRQGWLGL</sequence>
<keyword evidence="7 8" id="KW-0472">Membrane</keyword>
<name>A0A378UIW1_BERDE</name>
<evidence type="ECO:0000313" key="10">
    <source>
        <dbReference type="Proteomes" id="UP000254651"/>
    </source>
</evidence>
<accession>A0A378UIW1</accession>
<dbReference type="PANTHER" id="PTHR30269:SF37">
    <property type="entry name" value="MEMBRANE TRANSPORTER PROTEIN"/>
    <property type="match status" value="1"/>
</dbReference>